<name>A0ACB8U594_9APHY</name>
<gene>
    <name evidence="1" type="ORF">BDY19DRAFT_993030</name>
</gene>
<accession>A0ACB8U594</accession>
<proteinExistence type="predicted"/>
<protein>
    <submittedName>
        <fullName evidence="1">Uncharacterized protein</fullName>
    </submittedName>
</protein>
<keyword evidence="2" id="KW-1185">Reference proteome</keyword>
<evidence type="ECO:0000313" key="1">
    <source>
        <dbReference type="EMBL" id="KAI0089423.1"/>
    </source>
</evidence>
<dbReference type="EMBL" id="MU274910">
    <property type="protein sequence ID" value="KAI0089423.1"/>
    <property type="molecule type" value="Genomic_DNA"/>
</dbReference>
<dbReference type="Proteomes" id="UP001055072">
    <property type="component" value="Unassembled WGS sequence"/>
</dbReference>
<organism evidence="1 2">
    <name type="scientific">Irpex rosettiformis</name>
    <dbReference type="NCBI Taxonomy" id="378272"/>
    <lineage>
        <taxon>Eukaryota</taxon>
        <taxon>Fungi</taxon>
        <taxon>Dikarya</taxon>
        <taxon>Basidiomycota</taxon>
        <taxon>Agaricomycotina</taxon>
        <taxon>Agaricomycetes</taxon>
        <taxon>Polyporales</taxon>
        <taxon>Irpicaceae</taxon>
        <taxon>Irpex</taxon>
    </lineage>
</organism>
<sequence length="2809" mass="306846">MAMDLKTAPPSYNNPDSRAVAIVGMAIQAPGGTSGTVDTTGLFELLKARGSGIVTVPADRWNAEAYVGEAPGKLVTDKGAFLSDIGIGDLQEFGISTREASQISPHQMHALHVAFEALQRSGIDFRGTNTGVFMGCTNSDFGLDRDETEIQEYYCTGSAASIVANRISYVFDLTGPSLPVDTACSSTLTAMHLAVQAIRNGDCDQAVVGGVSFVLSLLDAVSFSRLGVLSPDGISKSFDADANGYARGEVAGAVVIKRHDLAVRDGDHIHGTLVGTALATCGSAMGSITTPNPVTQTEAIRRAYANAGLQPCDVDFLELHGTGTQVGDRIEANAAGAICTPGRNGLPLPIGSIKSNIGHGEMGAYISSLIKVIMMLENKVILPNGYFEKPSPEIDFAKYNLYVPVAVENFVPQDKENGLIASISSYGFGGSCGHTVLREHDPRPERSGEVGNSDVHIFAVGAMSPKACNSLVQTYTSDYQHVSRPLLSEQVGTRARQMPWRAFAIASDISEASFSEPVLVPKAAPPVVFCFSGQGPQHIAMGKGLFDQYSVFKDSILASDAAYVKYVGKSFLEETGLFVANEVPASPTVSDKQIWTAPIISVSLTMFQIALHDLLVSLGVRPSMIIGHSIGETAAFYASGAMAREMVIQIAVARGRALSLIDGQGAMLAVSGLTYDELVEYQFTDKRDTPTFHIASLNGPRDFGVSGGIEDIDRLVTTLGNHVPGAKSVKLRVSTAVHSPFVDPCEASYRYDLKKIFATFPTPHLPIIPVVSSVTARPVLQPYDIDYLWSNLRHPVRFSSAFSAVKETAGNEPVVVELSPHPVLAQYLYALGAANVITPSRRLPRNLGSLPPCHAQIRTFLEALGALLISGVNSVDFRRLNGWPKGNFSAPMYPFLKKAHKVFPQVPSYFKRLLPPSKPLNSERLKVSPSLPESWMADHVIKHSNIIPASAYIEMALEFPNVTSIWGFEFVKVFSLDNDGAVRTLQVKTTGDQVEITSPTRPVPSHAYGPSYHSAEPTYGEMHARGRLGYGMPRLDKRCLTRVDVSEVASRCPFYFTGKDVDAEFSTWAQFGPSFRRILRGCANDQEVLCWIRGPVDLSPTKYIFHPALMDAAFQSFVGWPLQWAHVNTSEKNSTFGLPHSLERGFRNDGSVGPLSLPQEFPVYSRMSHWTPHTRTMDCFVLDLDGKVLFTFLGLQFREPGRPLPPALRYTEHWQDRSFPSDEPRFPPPLPLSDAFLSNLLAASHALDDLALKYTRQTLARALQLPEDLPYDRQKYFQWAVHLTADATSEDIVIPEVLQDDRNALREITERVARSQPDIMVSSAAAVQALFVDDVMSQIYKLGVFDTEILTQTTGAIVQAISEAFTRGRKVVRILEVGAGTGRMTALLGEALLSQGFPTDCFVDYVCTDVSISLAQEASKKCPWPTITAKAFDVTRSAAEQSINEASFDIIVAFDVLHAIPNLRDLLIALRRLLVPGGFLAAIELDGESFASSLPGTRWMDYIFGSFREWFGALQYRDAGAVHCTLSRDEWEKCLSLAGFHPTSWARDDRPTARHIGFLAQNTVSAESCTGGTASYDTHSPCTLFYRWTPDGETQLVAYLSKLDSTIPIVLWIHGDDSEPSRALIGLGRSLQQEFPLWRIHIILFDDSWCSDGQEQFIREHLAELSWADPEILVDINGGMRVSRLIPWSDPPTSRKLTKHEVPSLKLEVLGTTLYPSFSPPLGPHDVEVSVDHVSLVSWFEPFAGFTGIVVGIGPAVDSASSRVRVGQRVFGMAENSRARTIICPMQLVEPIPSYLADHKFLASDIGIATLARILEHFIMTAVATPRILLHLGDGKGLAAAAYRILSRKGIQLTATIDSPQSTSFPHDGGLFATGSVEEWTSFVESWAPSGVDMILNFQSNVSVLDAVASILCPTGTVMQFSRSDVVAATPPLKSAQRFMKMDLHALVNAEPTFLRNAFTNTDEQFIAHSDALPMKGGDPIVQEYFSKDDDAVPEWDLFSFDASKEYDGIRMQVSNEDISFDPRRTYVVVGGIGGVGIAFACCLVERGARKIILTSRSGSKGLSSSHLVRERAVFSYLQGIPGVDIQLVAADCTDEKEMRQVFSTIQCAGIFFMPVLLADALVLNMTDQTDWGKVYDVKVKGFRTLLNVVDTRELDFLLIASSMASVLGSPGQANYTASQTWMEAVAEKVPKCVAITVPPILDGGVFVKGISRQEKRNAALEKYLSFGMLGTDFCFYCLEAISMILSDAAPSLYIPNIEWEHGLHLVPSYAQSRIRHLVLSTRNTAKDEAKDGLGLKEICASVLALEPTAIEDNIPLSSYGLDSLTSVRLSNLLKGRFGFAITQMQLLASTMTTVRLSQLYADSCMAQTTKPLDEIDKIRDQPPVAGSDPMDIRHYSADYELLKLQLKAFYPPISSSYSKRSLTILLTGATGFIGSFLLKELLSHSQVKKVVCLVRCDITSNPLIRLKEGVSSHITWDESWVQASRVQALCGDLALDCFGLAGDLWDHIAMEVDCIVHNGALVHWAHSYETLRATNVLSVLTATNLASIGRSKSVIYVSSTATLGSGISRNLSQIDPPNGSSIMETWNLEENRPPLTFGYAQSKWVSEKLLHDAAKRGLSGYIVKPPFVLGDTTSGACNSGDFFWRFVKGCIQLGYIPNLNTTLNAIPVDHLARLISHAALSPSHHTGLKTLHVDHDTRFTLPQLHTALTLQGYSIRSCEYSLWLEYIEHAISIGEANSILPVLEFARRLEHTLAIPPLDITNTTQLLSSSTGPPVTMFITHETFTSYLTWLINKGDLPSSLGSNHTNF</sequence>
<comment type="caution">
    <text evidence="1">The sequence shown here is derived from an EMBL/GenBank/DDBJ whole genome shotgun (WGS) entry which is preliminary data.</text>
</comment>
<evidence type="ECO:0000313" key="2">
    <source>
        <dbReference type="Proteomes" id="UP001055072"/>
    </source>
</evidence>
<reference evidence="1" key="1">
    <citation type="journal article" date="2021" name="Environ. Microbiol.">
        <title>Gene family expansions and transcriptome signatures uncover fungal adaptations to wood decay.</title>
        <authorList>
            <person name="Hage H."/>
            <person name="Miyauchi S."/>
            <person name="Viragh M."/>
            <person name="Drula E."/>
            <person name="Min B."/>
            <person name="Chaduli D."/>
            <person name="Navarro D."/>
            <person name="Favel A."/>
            <person name="Norest M."/>
            <person name="Lesage-Meessen L."/>
            <person name="Balint B."/>
            <person name="Merenyi Z."/>
            <person name="de Eugenio L."/>
            <person name="Morin E."/>
            <person name="Martinez A.T."/>
            <person name="Baldrian P."/>
            <person name="Stursova M."/>
            <person name="Martinez M.J."/>
            <person name="Novotny C."/>
            <person name="Magnuson J.K."/>
            <person name="Spatafora J.W."/>
            <person name="Maurice S."/>
            <person name="Pangilinan J."/>
            <person name="Andreopoulos W."/>
            <person name="LaButti K."/>
            <person name="Hundley H."/>
            <person name="Na H."/>
            <person name="Kuo A."/>
            <person name="Barry K."/>
            <person name="Lipzen A."/>
            <person name="Henrissat B."/>
            <person name="Riley R."/>
            <person name="Ahrendt S."/>
            <person name="Nagy L.G."/>
            <person name="Grigoriev I.V."/>
            <person name="Martin F."/>
            <person name="Rosso M.N."/>
        </authorList>
    </citation>
    <scope>NUCLEOTIDE SEQUENCE</scope>
    <source>
        <strain evidence="1">CBS 384.51</strain>
    </source>
</reference>